<dbReference type="Gene3D" id="3.30.460.10">
    <property type="entry name" value="Beta Polymerase, domain 2"/>
    <property type="match status" value="1"/>
</dbReference>
<dbReference type="PANTHER" id="PTHR45979:SF30">
    <property type="entry name" value="NUCLEOTIDYLTRANSFERASE"/>
    <property type="match status" value="1"/>
</dbReference>
<evidence type="ECO:0000313" key="5">
    <source>
        <dbReference type="Proteomes" id="UP001180020"/>
    </source>
</evidence>
<feature type="compositionally biased region" description="Polar residues" evidence="1">
    <location>
        <begin position="792"/>
        <end position="803"/>
    </location>
</feature>
<feature type="region of interest" description="Disordered" evidence="1">
    <location>
        <begin position="686"/>
        <end position="811"/>
    </location>
</feature>
<dbReference type="InterPro" id="IPR058920">
    <property type="entry name" value="PAP-OAS1-bd-rel"/>
</dbReference>
<keyword evidence="5" id="KW-1185">Reference proteome</keyword>
<feature type="compositionally biased region" description="Polar residues" evidence="1">
    <location>
        <begin position="835"/>
        <end position="847"/>
    </location>
</feature>
<dbReference type="AlphaFoldDB" id="A0AAV9FAR0"/>
<protein>
    <recommendedName>
        <fullName evidence="6">Polymerase nucleotidyl transferase domain-containing protein</fullName>
    </recommendedName>
</protein>
<feature type="compositionally biased region" description="Basic and acidic residues" evidence="1">
    <location>
        <begin position="767"/>
        <end position="777"/>
    </location>
</feature>
<reference evidence="4" key="1">
    <citation type="journal article" date="2023" name="Nat. Commun.">
        <title>Diploid and tetraploid genomes of Acorus and the evolution of monocots.</title>
        <authorList>
            <person name="Ma L."/>
            <person name="Liu K.W."/>
            <person name="Li Z."/>
            <person name="Hsiao Y.Y."/>
            <person name="Qi Y."/>
            <person name="Fu T."/>
            <person name="Tang G.D."/>
            <person name="Zhang D."/>
            <person name="Sun W.H."/>
            <person name="Liu D.K."/>
            <person name="Li Y."/>
            <person name="Chen G.Z."/>
            <person name="Liu X.D."/>
            <person name="Liao X.Y."/>
            <person name="Jiang Y.T."/>
            <person name="Yu X."/>
            <person name="Hao Y."/>
            <person name="Huang J."/>
            <person name="Zhao X.W."/>
            <person name="Ke S."/>
            <person name="Chen Y.Y."/>
            <person name="Wu W.L."/>
            <person name="Hsu J.L."/>
            <person name="Lin Y.F."/>
            <person name="Huang M.D."/>
            <person name="Li C.Y."/>
            <person name="Huang L."/>
            <person name="Wang Z.W."/>
            <person name="Zhao X."/>
            <person name="Zhong W.Y."/>
            <person name="Peng D.H."/>
            <person name="Ahmad S."/>
            <person name="Lan S."/>
            <person name="Zhang J.S."/>
            <person name="Tsai W.C."/>
            <person name="Van de Peer Y."/>
            <person name="Liu Z.J."/>
        </authorList>
    </citation>
    <scope>NUCLEOTIDE SEQUENCE</scope>
    <source>
        <strain evidence="4">CP</strain>
    </source>
</reference>
<evidence type="ECO:0000259" key="3">
    <source>
        <dbReference type="Pfam" id="PF26180"/>
    </source>
</evidence>
<dbReference type="Proteomes" id="UP001180020">
    <property type="component" value="Unassembled WGS sequence"/>
</dbReference>
<feature type="region of interest" description="Disordered" evidence="1">
    <location>
        <begin position="604"/>
        <end position="626"/>
    </location>
</feature>
<dbReference type="InterPro" id="IPR058921">
    <property type="entry name" value="PAP/OAS1-rel"/>
</dbReference>
<dbReference type="SUPFAM" id="SSF81631">
    <property type="entry name" value="PAP/OAS1 substrate-binding domain"/>
    <property type="match status" value="1"/>
</dbReference>
<dbReference type="InterPro" id="IPR054708">
    <property type="entry name" value="MTPAP-like_central"/>
</dbReference>
<sequence length="847" mass="93795">MEGIRPNGLLSDSGRVTRELDVVRWAAAEGRTAELIARIQPNEFSNERRDAVSNYVQRLISQCFSCQVFTFGSVPLKTYLPDGDIDLTVLSENQTLKDTWATTLRDLLEREEKSQTAEFRVKEVQYIQAEVDALIGKNHLFKRSIILIKAWCYYESRTLGAHHGLISTYALEILVLYIFHVFNNSFAGPLEVLYRFLEFFSNFDWDNFCVSLWGPVPISTLPQIAVELPWKDSGRLLLGQQFLDACNSVFSVFPGAQEQHGPPFAPKHFNIIDPLRMNNNLGRSVSKDRHGSGIRPDAPSLDLRQLQSLDIVSIESTEEMKSCMSNGKKSMKLGSSSGYDNLADGTNEFYVASSQPHLSENLSRTTKSSMVSHGQGRNGYGKQRSTGTLNEIGRTYSSSDSEHAARGHKISRPEHSVNASEGQERYKLGKKQFSPDFVDAPTGNLTQERSKRVSGMGGNQFASAKTDNGSRMRNLDSGVLGSQIAGSSDDHQPSVWQSSSRQRFDANAIQHSTSNNYGNDAGFARSREELTSESETMYMMAPPNVNNFNGQVQMPMHMPSHIPLSLTPSIVTPAAFPNPARMVPGNISVPEPFWVADMQFSQGSISSQSHSHPHHFPPHSDGITDPGKEDLGFTEMDQENGNHGFWHEKDTASIGGHNLNNGNLQMVQSEGNQQSTQDGVNYISRAQRSTSSGFSRRNPDKSMRQSSRSVRKDYSDALQYQNGREIENNFTERNSNMRTSSASHVSSGSKPTSESSYDGSSRKSSRSARDKQGRRVDSPVALTTVHGKAKSDSQYDASSSDNLSAEADDDDNRNWISLMTMGTELDDQNHGPLSLVSSNARTGSLYP</sequence>
<dbReference type="SUPFAM" id="SSF81301">
    <property type="entry name" value="Nucleotidyltransferase"/>
    <property type="match status" value="1"/>
</dbReference>
<evidence type="ECO:0000313" key="4">
    <source>
        <dbReference type="EMBL" id="KAK1322797.1"/>
    </source>
</evidence>
<evidence type="ECO:0000256" key="1">
    <source>
        <dbReference type="SAM" id="MobiDB-lite"/>
    </source>
</evidence>
<feature type="compositionally biased region" description="Basic and acidic residues" evidence="1">
    <location>
        <begin position="400"/>
        <end position="415"/>
    </location>
</feature>
<dbReference type="Pfam" id="PF26180">
    <property type="entry name" value="PAP-OAS1"/>
    <property type="match status" value="1"/>
</dbReference>
<feature type="domain" description="Poly(A) RNA polymerase mitochondrial-like central palm" evidence="2">
    <location>
        <begin position="33"/>
        <end position="131"/>
    </location>
</feature>
<feature type="compositionally biased region" description="Polar residues" evidence="1">
    <location>
        <begin position="383"/>
        <end position="399"/>
    </location>
</feature>
<feature type="region of interest" description="Disordered" evidence="1">
    <location>
        <begin position="448"/>
        <end position="472"/>
    </location>
</feature>
<name>A0AAV9FAR0_ACOCL</name>
<evidence type="ECO:0000259" key="2">
    <source>
        <dbReference type="Pfam" id="PF22600"/>
    </source>
</evidence>
<proteinExistence type="predicted"/>
<feature type="region of interest" description="Disordered" evidence="1">
    <location>
        <begin position="823"/>
        <end position="847"/>
    </location>
</feature>
<organism evidence="4 5">
    <name type="scientific">Acorus calamus</name>
    <name type="common">Sweet flag</name>
    <dbReference type="NCBI Taxonomy" id="4465"/>
    <lineage>
        <taxon>Eukaryota</taxon>
        <taxon>Viridiplantae</taxon>
        <taxon>Streptophyta</taxon>
        <taxon>Embryophyta</taxon>
        <taxon>Tracheophyta</taxon>
        <taxon>Spermatophyta</taxon>
        <taxon>Magnoliopsida</taxon>
        <taxon>Liliopsida</taxon>
        <taxon>Acoraceae</taxon>
        <taxon>Acorus</taxon>
    </lineage>
</organism>
<feature type="compositionally biased region" description="Polar residues" evidence="1">
    <location>
        <begin position="361"/>
        <end position="372"/>
    </location>
</feature>
<comment type="caution">
    <text evidence="4">The sequence shown here is derived from an EMBL/GenBank/DDBJ whole genome shotgun (WGS) entry which is preliminary data.</text>
</comment>
<feature type="compositionally biased region" description="Polar residues" evidence="1">
    <location>
        <begin position="718"/>
        <end position="752"/>
    </location>
</feature>
<dbReference type="Gene3D" id="1.10.1410.10">
    <property type="match status" value="1"/>
</dbReference>
<evidence type="ECO:0008006" key="6">
    <source>
        <dbReference type="Google" id="ProtNLM"/>
    </source>
</evidence>
<feature type="region of interest" description="Disordered" evidence="1">
    <location>
        <begin position="361"/>
        <end position="423"/>
    </location>
</feature>
<dbReference type="Pfam" id="PF22600">
    <property type="entry name" value="MTPAP-like_central"/>
    <property type="match status" value="1"/>
</dbReference>
<feature type="domain" description="PAP/OAS1 substrate-binding-related" evidence="3">
    <location>
        <begin position="135"/>
        <end position="288"/>
    </location>
</feature>
<dbReference type="PANTHER" id="PTHR45979">
    <property type="entry name" value="PAP/OAS1 SUBSTRATE-BINDING DOMAIN SUPERFAMILY"/>
    <property type="match status" value="1"/>
</dbReference>
<dbReference type="InterPro" id="IPR043519">
    <property type="entry name" value="NT_sf"/>
</dbReference>
<accession>A0AAV9FAR0</accession>
<gene>
    <name evidence="4" type="ORF">QJS10_CPA02g01566</name>
</gene>
<reference evidence="4" key="2">
    <citation type="submission" date="2023-06" db="EMBL/GenBank/DDBJ databases">
        <authorList>
            <person name="Ma L."/>
            <person name="Liu K.-W."/>
            <person name="Li Z."/>
            <person name="Hsiao Y.-Y."/>
            <person name="Qi Y."/>
            <person name="Fu T."/>
            <person name="Tang G."/>
            <person name="Zhang D."/>
            <person name="Sun W.-H."/>
            <person name="Liu D.-K."/>
            <person name="Li Y."/>
            <person name="Chen G.-Z."/>
            <person name="Liu X.-D."/>
            <person name="Liao X.-Y."/>
            <person name="Jiang Y.-T."/>
            <person name="Yu X."/>
            <person name="Hao Y."/>
            <person name="Huang J."/>
            <person name="Zhao X.-W."/>
            <person name="Ke S."/>
            <person name="Chen Y.-Y."/>
            <person name="Wu W.-L."/>
            <person name="Hsu J.-L."/>
            <person name="Lin Y.-F."/>
            <person name="Huang M.-D."/>
            <person name="Li C.-Y."/>
            <person name="Huang L."/>
            <person name="Wang Z.-W."/>
            <person name="Zhao X."/>
            <person name="Zhong W.-Y."/>
            <person name="Peng D.-H."/>
            <person name="Ahmad S."/>
            <person name="Lan S."/>
            <person name="Zhang J.-S."/>
            <person name="Tsai W.-C."/>
            <person name="Van De Peer Y."/>
            <person name="Liu Z.-J."/>
        </authorList>
    </citation>
    <scope>NUCLEOTIDE SEQUENCE</scope>
    <source>
        <strain evidence="4">CP</strain>
        <tissue evidence="4">Leaves</tissue>
    </source>
</reference>
<feature type="compositionally biased region" description="Polar residues" evidence="1">
    <location>
        <begin position="686"/>
        <end position="695"/>
    </location>
</feature>
<dbReference type="EMBL" id="JAUJYO010000002">
    <property type="protein sequence ID" value="KAK1322797.1"/>
    <property type="molecule type" value="Genomic_DNA"/>
</dbReference>